<dbReference type="Proteomes" id="UP001595872">
    <property type="component" value="Unassembled WGS sequence"/>
</dbReference>
<dbReference type="RefSeq" id="WP_378259911.1">
    <property type="nucleotide sequence ID" value="NZ_JBHSIT010000009.1"/>
</dbReference>
<name>A0ABV9U5X8_9ACTN</name>
<dbReference type="EMBL" id="JBHSIT010000009">
    <property type="protein sequence ID" value="MFC4911219.1"/>
    <property type="molecule type" value="Genomic_DNA"/>
</dbReference>
<dbReference type="Pfam" id="PF21813">
    <property type="entry name" value="DUF6882"/>
    <property type="match status" value="1"/>
</dbReference>
<evidence type="ECO:0000313" key="2">
    <source>
        <dbReference type="Proteomes" id="UP001595872"/>
    </source>
</evidence>
<evidence type="ECO:0000313" key="1">
    <source>
        <dbReference type="EMBL" id="MFC4911219.1"/>
    </source>
</evidence>
<gene>
    <name evidence="1" type="ORF">ACFPCY_28190</name>
</gene>
<dbReference type="InterPro" id="IPR049249">
    <property type="entry name" value="DUF6882"/>
</dbReference>
<proteinExistence type="predicted"/>
<keyword evidence="2" id="KW-1185">Reference proteome</keyword>
<protein>
    <submittedName>
        <fullName evidence="1">DUF6882 domain-containing protein</fullName>
    </submittedName>
</protein>
<reference evidence="2" key="1">
    <citation type="journal article" date="2019" name="Int. J. Syst. Evol. Microbiol.">
        <title>The Global Catalogue of Microorganisms (GCM) 10K type strain sequencing project: providing services to taxonomists for standard genome sequencing and annotation.</title>
        <authorList>
            <consortium name="The Broad Institute Genomics Platform"/>
            <consortium name="The Broad Institute Genome Sequencing Center for Infectious Disease"/>
            <person name="Wu L."/>
            <person name="Ma J."/>
        </authorList>
    </citation>
    <scope>NUCLEOTIDE SEQUENCE [LARGE SCALE GENOMIC DNA]</scope>
    <source>
        <strain evidence="2">KLKA75</strain>
    </source>
</reference>
<comment type="caution">
    <text evidence="1">The sequence shown here is derived from an EMBL/GenBank/DDBJ whole genome shotgun (WGS) entry which is preliminary data.</text>
</comment>
<accession>A0ABV9U5X8</accession>
<sequence>MPGIEEPLALARYSDAFENFAGRSSAAVIHRQDVLNAFLGDAERQFDLRARTLSGAGTVLGGVTSMGSFSHLSQTWLWSWANPAFSWDDPFVAPLRAVYDLGAHYEIVEFTTGHIDFSGFPNPAQAATTMVLGAADILGGNGCWSCRINDGKGSAYIHLDDPQIPPATYSHIASARLLMTAAEVFPANPKLIVQGYIARYGTRYKEGPNVVAGDMVDGSELVVRFDEHGRIAAISAGKTPS</sequence>
<organism evidence="1 2">
    <name type="scientific">Actinomadura gamaensis</name>
    <dbReference type="NCBI Taxonomy" id="1763541"/>
    <lineage>
        <taxon>Bacteria</taxon>
        <taxon>Bacillati</taxon>
        <taxon>Actinomycetota</taxon>
        <taxon>Actinomycetes</taxon>
        <taxon>Streptosporangiales</taxon>
        <taxon>Thermomonosporaceae</taxon>
        <taxon>Actinomadura</taxon>
    </lineage>
</organism>